<evidence type="ECO:0000256" key="1">
    <source>
        <dbReference type="SAM" id="MobiDB-lite"/>
    </source>
</evidence>
<protein>
    <submittedName>
        <fullName evidence="2">Uncharacterized protein</fullName>
    </submittedName>
</protein>
<organism evidence="2 3">
    <name type="scientific">Caerostris darwini</name>
    <dbReference type="NCBI Taxonomy" id="1538125"/>
    <lineage>
        <taxon>Eukaryota</taxon>
        <taxon>Metazoa</taxon>
        <taxon>Ecdysozoa</taxon>
        <taxon>Arthropoda</taxon>
        <taxon>Chelicerata</taxon>
        <taxon>Arachnida</taxon>
        <taxon>Araneae</taxon>
        <taxon>Araneomorphae</taxon>
        <taxon>Entelegynae</taxon>
        <taxon>Araneoidea</taxon>
        <taxon>Araneidae</taxon>
        <taxon>Caerostris</taxon>
    </lineage>
</organism>
<feature type="compositionally biased region" description="Basic and acidic residues" evidence="1">
    <location>
        <begin position="1"/>
        <end position="11"/>
    </location>
</feature>
<sequence>MARQKTTDKSRTRARRKDRSKESDQERRQHRRERRSNERRVYEKLKKGVNCALSYGIVYSDTKRDKRSLTENSYVYTEDCMLNL</sequence>
<feature type="region of interest" description="Disordered" evidence="1">
    <location>
        <begin position="1"/>
        <end position="41"/>
    </location>
</feature>
<accession>A0AAV4V0A1</accession>
<evidence type="ECO:0000313" key="3">
    <source>
        <dbReference type="Proteomes" id="UP001054837"/>
    </source>
</evidence>
<evidence type="ECO:0000313" key="2">
    <source>
        <dbReference type="EMBL" id="GIY63652.1"/>
    </source>
</evidence>
<comment type="caution">
    <text evidence="2">The sequence shown here is derived from an EMBL/GenBank/DDBJ whole genome shotgun (WGS) entry which is preliminary data.</text>
</comment>
<dbReference type="AlphaFoldDB" id="A0AAV4V0A1"/>
<keyword evidence="3" id="KW-1185">Reference proteome</keyword>
<dbReference type="Proteomes" id="UP001054837">
    <property type="component" value="Unassembled WGS sequence"/>
</dbReference>
<proteinExistence type="predicted"/>
<gene>
    <name evidence="2" type="ORF">CDAR_480241</name>
</gene>
<reference evidence="2 3" key="1">
    <citation type="submission" date="2021-06" db="EMBL/GenBank/DDBJ databases">
        <title>Caerostris darwini draft genome.</title>
        <authorList>
            <person name="Kono N."/>
            <person name="Arakawa K."/>
        </authorList>
    </citation>
    <scope>NUCLEOTIDE SEQUENCE [LARGE SCALE GENOMIC DNA]</scope>
</reference>
<dbReference type="EMBL" id="BPLQ01012203">
    <property type="protein sequence ID" value="GIY63652.1"/>
    <property type="molecule type" value="Genomic_DNA"/>
</dbReference>
<name>A0AAV4V0A1_9ARAC</name>